<dbReference type="Gene3D" id="1.10.287.130">
    <property type="match status" value="1"/>
</dbReference>
<keyword evidence="5" id="KW-0808">Transferase</keyword>
<dbReference type="STRING" id="338969.Rfer_2742"/>
<sequence length="544" mass="59456">MRSISLRVKISLYLFIVLSAVAVLFTLVFVEHREEELQSEISRHVTQISDVIIASTRSSMLVNERDIAGKIIEDIGKQKGIERVRVIDKDGTIIHSNRTSEVGYSVEQQDEPCVQCHKTSTPLEQVSDDKRWKVIEMPGGHRVLGTMQAIRNEPSCSSASCHEHSASQSVLGIVDVAYSLDEIDQSRKTHTIHMIGMAAGFILIFAVSIGVLLQRFIYVPLKDMDSGAKQIAAGRLDQNIPVRSDDEFGRVAASFNHMTEALKASRSEMQDMLHTLESKVTERTRELLAAKAEVAQGEKLASIGVLASGIAHELNNPLTGVLTFTSLMRKKAADGSEDAADLDLVIRETKRCASIIRRLLDFAREKVPVKGFFNLNLVIEDTVRFVERPASLQQIEITTALDPALPQVWGDADLIKQVILNLLVNAQQAIEGKGNIKVASRLYPGMASDKPGVDTLPMVEISVTDTGCGIPPANLERIFDPFFTSKEVGKGTGLGLSVSYGIVKAHGGKINVESVVGEGTTFYVLLPITSPFDETESQAAEITP</sequence>
<reference evidence="11" key="1">
    <citation type="submission" date="2006-02" db="EMBL/GenBank/DDBJ databases">
        <title>Complete sequence of chromosome of Rhodoferax ferrireducens DSM 15236.</title>
        <authorList>
            <person name="Copeland A."/>
            <person name="Lucas S."/>
            <person name="Lapidus A."/>
            <person name="Barry K."/>
            <person name="Detter J.C."/>
            <person name="Glavina del Rio T."/>
            <person name="Hammon N."/>
            <person name="Israni S."/>
            <person name="Pitluck S."/>
            <person name="Brettin T."/>
            <person name="Bruce D."/>
            <person name="Han C."/>
            <person name="Tapia R."/>
            <person name="Gilna P."/>
            <person name="Kiss H."/>
            <person name="Schmutz J."/>
            <person name="Larimer F."/>
            <person name="Land M."/>
            <person name="Kyrpides N."/>
            <person name="Ivanova N."/>
            <person name="Richardson P."/>
        </authorList>
    </citation>
    <scope>NUCLEOTIDE SEQUENCE [LARGE SCALE GENOMIC DNA]</scope>
    <source>
        <strain evidence="11">ATCC BAA-621 / DSM 15236 / T118</strain>
    </source>
</reference>
<accession>Q21UU8</accession>
<dbReference type="SUPFAM" id="SSF55874">
    <property type="entry name" value="ATPase domain of HSP90 chaperone/DNA topoisomerase II/histidine kinase"/>
    <property type="match status" value="1"/>
</dbReference>
<evidence type="ECO:0000259" key="8">
    <source>
        <dbReference type="PROSITE" id="PS50109"/>
    </source>
</evidence>
<feature type="domain" description="Histidine kinase" evidence="8">
    <location>
        <begin position="309"/>
        <end position="530"/>
    </location>
</feature>
<dbReference type="PROSITE" id="PS50109">
    <property type="entry name" value="HIS_KIN"/>
    <property type="match status" value="1"/>
</dbReference>
<dbReference type="Pfam" id="PF00672">
    <property type="entry name" value="HAMP"/>
    <property type="match status" value="1"/>
</dbReference>
<evidence type="ECO:0000256" key="2">
    <source>
        <dbReference type="ARBA" id="ARBA00004370"/>
    </source>
</evidence>
<dbReference type="InterPro" id="IPR003661">
    <property type="entry name" value="HisK_dim/P_dom"/>
</dbReference>
<dbReference type="Proteomes" id="UP000008332">
    <property type="component" value="Chromosome"/>
</dbReference>
<dbReference type="EC" id="2.7.13.3" evidence="3"/>
<evidence type="ECO:0000313" key="10">
    <source>
        <dbReference type="EMBL" id="ABD70455.1"/>
    </source>
</evidence>
<dbReference type="SMART" id="SM00304">
    <property type="entry name" value="HAMP"/>
    <property type="match status" value="1"/>
</dbReference>
<evidence type="ECO:0000256" key="4">
    <source>
        <dbReference type="ARBA" id="ARBA00022553"/>
    </source>
</evidence>
<dbReference type="EMBL" id="CP000267">
    <property type="protein sequence ID" value="ABD70455.1"/>
    <property type="molecule type" value="Genomic_DNA"/>
</dbReference>
<keyword evidence="11" id="KW-1185">Reference proteome</keyword>
<dbReference type="eggNOG" id="COG4191">
    <property type="taxonomic scope" value="Bacteria"/>
</dbReference>
<dbReference type="KEGG" id="rfr:Rfer_2742"/>
<name>Q21UU8_ALBFT</name>
<evidence type="ECO:0000259" key="9">
    <source>
        <dbReference type="PROSITE" id="PS50885"/>
    </source>
</evidence>
<gene>
    <name evidence="10" type="ordered locus">Rfer_2742</name>
</gene>
<dbReference type="GO" id="GO:0016020">
    <property type="term" value="C:membrane"/>
    <property type="evidence" value="ECO:0007669"/>
    <property type="project" value="UniProtKB-SubCell"/>
</dbReference>
<dbReference type="GO" id="GO:0000155">
    <property type="term" value="F:phosphorelay sensor kinase activity"/>
    <property type="evidence" value="ECO:0007669"/>
    <property type="project" value="InterPro"/>
</dbReference>
<dbReference type="CDD" id="cd00082">
    <property type="entry name" value="HisKA"/>
    <property type="match status" value="1"/>
</dbReference>
<dbReference type="HOGENOM" id="CLU_000445_89_29_4"/>
<dbReference type="InterPro" id="IPR036097">
    <property type="entry name" value="HisK_dim/P_sf"/>
</dbReference>
<dbReference type="Pfam" id="PF02518">
    <property type="entry name" value="HATPase_c"/>
    <property type="match status" value="1"/>
</dbReference>
<dbReference type="PRINTS" id="PR00344">
    <property type="entry name" value="BCTRLSENSOR"/>
</dbReference>
<dbReference type="SMART" id="SM00388">
    <property type="entry name" value="HisKA"/>
    <property type="match status" value="1"/>
</dbReference>
<evidence type="ECO:0000256" key="3">
    <source>
        <dbReference type="ARBA" id="ARBA00012438"/>
    </source>
</evidence>
<dbReference type="InterPro" id="IPR005467">
    <property type="entry name" value="His_kinase_dom"/>
</dbReference>
<keyword evidence="7" id="KW-0472">Membrane</keyword>
<proteinExistence type="predicted"/>
<keyword evidence="6 10" id="KW-0418">Kinase</keyword>
<dbReference type="PANTHER" id="PTHR43065">
    <property type="entry name" value="SENSOR HISTIDINE KINASE"/>
    <property type="match status" value="1"/>
</dbReference>
<dbReference type="PROSITE" id="PS50885">
    <property type="entry name" value="HAMP"/>
    <property type="match status" value="1"/>
</dbReference>
<dbReference type="CDD" id="cd06225">
    <property type="entry name" value="HAMP"/>
    <property type="match status" value="1"/>
</dbReference>
<dbReference type="SUPFAM" id="SSF47384">
    <property type="entry name" value="Homodimeric domain of signal transducing histidine kinase"/>
    <property type="match status" value="1"/>
</dbReference>
<comment type="subcellular location">
    <subcellularLocation>
        <location evidence="2">Membrane</location>
    </subcellularLocation>
</comment>
<feature type="transmembrane region" description="Helical" evidence="7">
    <location>
        <begin position="192"/>
        <end position="213"/>
    </location>
</feature>
<dbReference type="Gene3D" id="3.30.565.10">
    <property type="entry name" value="Histidine kinase-like ATPase, C-terminal domain"/>
    <property type="match status" value="1"/>
</dbReference>
<dbReference type="InterPro" id="IPR003660">
    <property type="entry name" value="HAMP_dom"/>
</dbReference>
<evidence type="ECO:0000256" key="1">
    <source>
        <dbReference type="ARBA" id="ARBA00000085"/>
    </source>
</evidence>
<evidence type="ECO:0000256" key="5">
    <source>
        <dbReference type="ARBA" id="ARBA00022679"/>
    </source>
</evidence>
<keyword evidence="7" id="KW-1133">Transmembrane helix</keyword>
<feature type="domain" description="HAMP" evidence="9">
    <location>
        <begin position="215"/>
        <end position="267"/>
    </location>
</feature>
<dbReference type="Pfam" id="PF00512">
    <property type="entry name" value="HisKA"/>
    <property type="match status" value="1"/>
</dbReference>
<dbReference type="eggNOG" id="COG5000">
    <property type="taxonomic scope" value="Bacteria"/>
</dbReference>
<protein>
    <recommendedName>
        <fullName evidence="3">histidine kinase</fullName>
        <ecNumber evidence="3">2.7.13.3</ecNumber>
    </recommendedName>
</protein>
<evidence type="ECO:0000313" key="11">
    <source>
        <dbReference type="Proteomes" id="UP000008332"/>
    </source>
</evidence>
<dbReference type="PANTHER" id="PTHR43065:SF42">
    <property type="entry name" value="TWO-COMPONENT SENSOR PPRA"/>
    <property type="match status" value="1"/>
</dbReference>
<comment type="catalytic activity">
    <reaction evidence="1">
        <text>ATP + protein L-histidine = ADP + protein N-phospho-L-histidine.</text>
        <dbReference type="EC" id="2.7.13.3"/>
    </reaction>
</comment>
<evidence type="ECO:0000256" key="7">
    <source>
        <dbReference type="SAM" id="Phobius"/>
    </source>
</evidence>
<dbReference type="Gene3D" id="3.30.450.290">
    <property type="match status" value="1"/>
</dbReference>
<keyword evidence="7" id="KW-0812">Transmembrane</keyword>
<dbReference type="SMART" id="SM00387">
    <property type="entry name" value="HATPase_c"/>
    <property type="match status" value="1"/>
</dbReference>
<dbReference type="OrthoDB" id="224978at2"/>
<dbReference type="InterPro" id="IPR004358">
    <property type="entry name" value="Sig_transdc_His_kin-like_C"/>
</dbReference>
<dbReference type="Gene3D" id="6.10.340.10">
    <property type="match status" value="1"/>
</dbReference>
<keyword evidence="4" id="KW-0597">Phosphoprotein</keyword>
<dbReference type="SUPFAM" id="SSF158472">
    <property type="entry name" value="HAMP domain-like"/>
    <property type="match status" value="1"/>
</dbReference>
<dbReference type="RefSeq" id="WP_011465021.1">
    <property type="nucleotide sequence ID" value="NC_007908.1"/>
</dbReference>
<evidence type="ECO:0000256" key="6">
    <source>
        <dbReference type="ARBA" id="ARBA00022777"/>
    </source>
</evidence>
<dbReference type="InterPro" id="IPR036890">
    <property type="entry name" value="HATPase_C_sf"/>
</dbReference>
<dbReference type="AlphaFoldDB" id="Q21UU8"/>
<organism evidence="10 11">
    <name type="scientific">Albidiferax ferrireducens (strain ATCC BAA-621 / DSM 15236 / T118)</name>
    <name type="common">Rhodoferax ferrireducens</name>
    <dbReference type="NCBI Taxonomy" id="338969"/>
    <lineage>
        <taxon>Bacteria</taxon>
        <taxon>Pseudomonadati</taxon>
        <taxon>Pseudomonadota</taxon>
        <taxon>Betaproteobacteria</taxon>
        <taxon>Burkholderiales</taxon>
        <taxon>Comamonadaceae</taxon>
        <taxon>Rhodoferax</taxon>
    </lineage>
</organism>
<dbReference type="InterPro" id="IPR003594">
    <property type="entry name" value="HATPase_dom"/>
</dbReference>
<feature type="transmembrane region" description="Helical" evidence="7">
    <location>
        <begin position="12"/>
        <end position="30"/>
    </location>
</feature>